<evidence type="ECO:0000313" key="2">
    <source>
        <dbReference type="Proteomes" id="UP000054928"/>
    </source>
</evidence>
<evidence type="ECO:0000313" key="1">
    <source>
        <dbReference type="EMBL" id="CEG37965.1"/>
    </source>
</evidence>
<keyword evidence="2" id="KW-1185">Reference proteome</keyword>
<organism evidence="1 2">
    <name type="scientific">Plasmopara halstedii</name>
    <name type="common">Downy mildew of sunflower</name>
    <dbReference type="NCBI Taxonomy" id="4781"/>
    <lineage>
        <taxon>Eukaryota</taxon>
        <taxon>Sar</taxon>
        <taxon>Stramenopiles</taxon>
        <taxon>Oomycota</taxon>
        <taxon>Peronosporomycetes</taxon>
        <taxon>Peronosporales</taxon>
        <taxon>Peronosporaceae</taxon>
        <taxon>Plasmopara</taxon>
    </lineage>
</organism>
<dbReference type="Proteomes" id="UP000054928">
    <property type="component" value="Unassembled WGS sequence"/>
</dbReference>
<name>A0A0P1AAZ3_PLAHL</name>
<dbReference type="OrthoDB" id="90617at2759"/>
<dbReference type="EMBL" id="CCYD01000291">
    <property type="protein sequence ID" value="CEG37965.1"/>
    <property type="molecule type" value="Genomic_DNA"/>
</dbReference>
<sequence>MAGSSLGSKWKSEKVLQQLKREAPATLQPLDYTPTPKEPILCVQLNKRLNQSRKHWPHVLESLPSSVVQLQK</sequence>
<proteinExistence type="predicted"/>
<dbReference type="AlphaFoldDB" id="A0A0P1AAZ3"/>
<protein>
    <submittedName>
        <fullName evidence="1">Uncharacterized protein</fullName>
    </submittedName>
</protein>
<dbReference type="RefSeq" id="XP_024574334.1">
    <property type="nucleotide sequence ID" value="XM_024723348.1"/>
</dbReference>
<dbReference type="GeneID" id="36401065"/>
<accession>A0A0P1AAZ3</accession>
<reference evidence="2" key="1">
    <citation type="submission" date="2014-09" db="EMBL/GenBank/DDBJ databases">
        <authorList>
            <person name="Sharma Rahul"/>
            <person name="Thines Marco"/>
        </authorList>
    </citation>
    <scope>NUCLEOTIDE SEQUENCE [LARGE SCALE GENOMIC DNA]</scope>
</reference>
<dbReference type="OMA" id="HWPHVLE"/>